<feature type="domain" description="DUF6436" evidence="1">
    <location>
        <begin position="49"/>
        <end position="174"/>
    </location>
</feature>
<name>A0A7X5LJB4_9ALTE</name>
<dbReference type="InterPro" id="IPR045494">
    <property type="entry name" value="DUF6436"/>
</dbReference>
<reference evidence="2 3" key="1">
    <citation type="submission" date="2020-01" db="EMBL/GenBank/DDBJ databases">
        <authorList>
            <person name="Chen J."/>
            <person name="Zhu S."/>
            <person name="Yang J."/>
        </authorList>
    </citation>
    <scope>NUCLEOTIDE SEQUENCE [LARGE SCALE GENOMIC DNA]</scope>
    <source>
        <strain evidence="2 3">345S023</strain>
    </source>
</reference>
<dbReference type="RefSeq" id="WP_163084004.1">
    <property type="nucleotide sequence ID" value="NZ_JAAAWN010000004.1"/>
</dbReference>
<evidence type="ECO:0000313" key="3">
    <source>
        <dbReference type="Proteomes" id="UP000470213"/>
    </source>
</evidence>
<dbReference type="AlphaFoldDB" id="A0A7X5LJB4"/>
<comment type="caution">
    <text evidence="2">The sequence shown here is derived from an EMBL/GenBank/DDBJ whole genome shotgun (WGS) entry which is preliminary data.</text>
</comment>
<gene>
    <name evidence="2" type="ORF">GTH32_04270</name>
</gene>
<accession>A0A7X5LJB4</accession>
<dbReference type="Pfam" id="PF20029">
    <property type="entry name" value="DUF6436"/>
    <property type="match status" value="1"/>
</dbReference>
<organism evidence="2 3">
    <name type="scientific">Alteromonas profundi</name>
    <dbReference type="NCBI Taxonomy" id="2696062"/>
    <lineage>
        <taxon>Bacteria</taxon>
        <taxon>Pseudomonadati</taxon>
        <taxon>Pseudomonadota</taxon>
        <taxon>Gammaproteobacteria</taxon>
        <taxon>Alteromonadales</taxon>
        <taxon>Alteromonadaceae</taxon>
        <taxon>Alteromonas/Salinimonas group</taxon>
        <taxon>Alteromonas</taxon>
    </lineage>
</organism>
<protein>
    <submittedName>
        <fullName evidence="2">Thioredoxin</fullName>
    </submittedName>
</protein>
<sequence>MSAGVKWGLLIGWAAILLFTMLAYSQRQLSPFDPQGILLHASTDPMFDETVVQALKRQGVTAASIVHINTEDACYCDTLAQPHQTQLLAKLSTVDYRAVTLNLNKVPSLEKLIPSIPALIVIDKDYQLRYLGPYANGYGCVTGDTLVEAISQYATKGIYPGAVINTEAKGCFCDA</sequence>
<keyword evidence="3" id="KW-1185">Reference proteome</keyword>
<proteinExistence type="predicted"/>
<evidence type="ECO:0000259" key="1">
    <source>
        <dbReference type="Pfam" id="PF20029"/>
    </source>
</evidence>
<evidence type="ECO:0000313" key="2">
    <source>
        <dbReference type="EMBL" id="NDV90411.1"/>
    </source>
</evidence>
<dbReference type="Proteomes" id="UP000470213">
    <property type="component" value="Unassembled WGS sequence"/>
</dbReference>
<dbReference type="EMBL" id="JAAAWN010000004">
    <property type="protein sequence ID" value="NDV90411.1"/>
    <property type="molecule type" value="Genomic_DNA"/>
</dbReference>